<dbReference type="KEGG" id="mlr:MELLADRAFT_123801"/>
<feature type="signal peptide" evidence="1">
    <location>
        <begin position="1"/>
        <end position="25"/>
    </location>
</feature>
<evidence type="ECO:0000313" key="3">
    <source>
        <dbReference type="Proteomes" id="UP000001072"/>
    </source>
</evidence>
<name>F4R4J0_MELLP</name>
<organism evidence="3">
    <name type="scientific">Melampsora larici-populina (strain 98AG31 / pathotype 3-4-7)</name>
    <name type="common">Poplar leaf rust fungus</name>
    <dbReference type="NCBI Taxonomy" id="747676"/>
    <lineage>
        <taxon>Eukaryota</taxon>
        <taxon>Fungi</taxon>
        <taxon>Dikarya</taxon>
        <taxon>Basidiomycota</taxon>
        <taxon>Pucciniomycotina</taxon>
        <taxon>Pucciniomycetes</taxon>
        <taxon>Pucciniales</taxon>
        <taxon>Melampsoraceae</taxon>
        <taxon>Melampsora</taxon>
    </lineage>
</organism>
<feature type="chain" id="PRO_5003314790" evidence="1">
    <location>
        <begin position="26"/>
        <end position="139"/>
    </location>
</feature>
<sequence>MLQIFSRIFILLLGLSIHHLKGSMAIPSFACNEGFAIIKAPVTQGPVSAVCKVGYPNTKKFTCNWESCITADITTVQMSKCLYIGSTDKTTSVQSCSEYDYNPSKNNMICYTLGQKSYACPYNPANSPHFVCTDCQPTK</sequence>
<proteinExistence type="predicted"/>
<keyword evidence="1" id="KW-0732">Signal</keyword>
<dbReference type="RefSeq" id="XP_007403758.1">
    <property type="nucleotide sequence ID" value="XM_007403696.1"/>
</dbReference>
<gene>
    <name evidence="2" type="ORF">MELLADRAFT_123801</name>
</gene>
<dbReference type="GeneID" id="18926481"/>
<evidence type="ECO:0000256" key="1">
    <source>
        <dbReference type="SAM" id="SignalP"/>
    </source>
</evidence>
<dbReference type="HOGENOM" id="CLU_150810_0_0_1"/>
<dbReference type="VEuPathDB" id="FungiDB:MELLADRAFT_123801"/>
<dbReference type="EMBL" id="GL883090">
    <property type="protein sequence ID" value="EGG12820.1"/>
    <property type="molecule type" value="Genomic_DNA"/>
</dbReference>
<dbReference type="InParanoid" id="F4R4J0"/>
<reference evidence="3" key="1">
    <citation type="journal article" date="2011" name="Proc. Natl. Acad. Sci. U.S.A.">
        <title>Obligate biotrophy features unraveled by the genomic analysis of rust fungi.</title>
        <authorList>
            <person name="Duplessis S."/>
            <person name="Cuomo C.A."/>
            <person name="Lin Y.-C."/>
            <person name="Aerts A."/>
            <person name="Tisserant E."/>
            <person name="Veneault-Fourrey C."/>
            <person name="Joly D.L."/>
            <person name="Hacquard S."/>
            <person name="Amselem J."/>
            <person name="Cantarel B.L."/>
            <person name="Chiu R."/>
            <person name="Coutinho P.M."/>
            <person name="Feau N."/>
            <person name="Field M."/>
            <person name="Frey P."/>
            <person name="Gelhaye E."/>
            <person name="Goldberg J."/>
            <person name="Grabherr M.G."/>
            <person name="Kodira C.D."/>
            <person name="Kohler A."/>
            <person name="Kuees U."/>
            <person name="Lindquist E.A."/>
            <person name="Lucas S.M."/>
            <person name="Mago R."/>
            <person name="Mauceli E."/>
            <person name="Morin E."/>
            <person name="Murat C."/>
            <person name="Pangilinan J.L."/>
            <person name="Park R."/>
            <person name="Pearson M."/>
            <person name="Quesneville H."/>
            <person name="Rouhier N."/>
            <person name="Sakthikumar S."/>
            <person name="Salamov A.A."/>
            <person name="Schmutz J."/>
            <person name="Selles B."/>
            <person name="Shapiro H."/>
            <person name="Tanguay P."/>
            <person name="Tuskan G.A."/>
            <person name="Henrissat B."/>
            <person name="Van de Peer Y."/>
            <person name="Rouze P."/>
            <person name="Ellis J.G."/>
            <person name="Dodds P.N."/>
            <person name="Schein J.E."/>
            <person name="Zhong S."/>
            <person name="Hamelin R.C."/>
            <person name="Grigoriev I.V."/>
            <person name="Szabo L.J."/>
            <person name="Martin F."/>
        </authorList>
    </citation>
    <scope>NUCLEOTIDE SEQUENCE [LARGE SCALE GENOMIC DNA]</scope>
    <source>
        <strain evidence="3">98AG31 / pathotype 3-4-7</strain>
    </source>
</reference>
<dbReference type="Proteomes" id="UP000001072">
    <property type="component" value="Unassembled WGS sequence"/>
</dbReference>
<keyword evidence="3" id="KW-1185">Reference proteome</keyword>
<evidence type="ECO:0000313" key="2">
    <source>
        <dbReference type="EMBL" id="EGG12820.1"/>
    </source>
</evidence>
<dbReference type="AlphaFoldDB" id="F4R4J0"/>
<protein>
    <submittedName>
        <fullName evidence="2">Secreted protein</fullName>
    </submittedName>
</protein>
<accession>F4R4J0</accession>